<evidence type="ECO:0000259" key="1">
    <source>
        <dbReference type="Pfam" id="PF11716"/>
    </source>
</evidence>
<dbReference type="Proteomes" id="UP000198280">
    <property type="component" value="Unassembled WGS sequence"/>
</dbReference>
<dbReference type="NCBIfam" id="TIGR03083">
    <property type="entry name" value="maleylpyruvate isomerase family mycothiol-dependent enzyme"/>
    <property type="match status" value="1"/>
</dbReference>
<dbReference type="RefSeq" id="WP_089222500.1">
    <property type="nucleotide sequence ID" value="NZ_FZOF01000002.1"/>
</dbReference>
<dbReference type="AlphaFoldDB" id="A0A239B5N7"/>
<gene>
    <name evidence="2" type="ORF">SAMN05216252_102359</name>
</gene>
<evidence type="ECO:0000313" key="2">
    <source>
        <dbReference type="EMBL" id="SNS02524.1"/>
    </source>
</evidence>
<dbReference type="EMBL" id="FZOF01000002">
    <property type="protein sequence ID" value="SNS02524.1"/>
    <property type="molecule type" value="Genomic_DNA"/>
</dbReference>
<dbReference type="InterPro" id="IPR017517">
    <property type="entry name" value="Maleyloyr_isom"/>
</dbReference>
<dbReference type="Pfam" id="PF11716">
    <property type="entry name" value="MDMPI_N"/>
    <property type="match status" value="1"/>
</dbReference>
<evidence type="ECO:0000313" key="3">
    <source>
        <dbReference type="Proteomes" id="UP000198280"/>
    </source>
</evidence>
<reference evidence="2 3" key="1">
    <citation type="submission" date="2017-06" db="EMBL/GenBank/DDBJ databases">
        <authorList>
            <person name="Kim H.J."/>
            <person name="Triplett B.A."/>
        </authorList>
    </citation>
    <scope>NUCLEOTIDE SEQUENCE [LARGE SCALE GENOMIC DNA]</scope>
    <source>
        <strain evidence="2 3">CGMCC 4.1858</strain>
    </source>
</reference>
<accession>A0A239B5N7</accession>
<sequence>MTDDTQVQAAVAAEFRALADLLDGAPAAWWDTTSLCEGWRVREVVAHMTMAARYSQEAFMALLAEHGFDFTRLSDAVAERDGALPTGELLGCLRSEVMGRWQPPGGGAHGALNHVVIHGLDVTVPLGTERRVPGETLGILLDDLTMGGGHAHFGVAVEGRLLRATDLDWSYGSGPELRGTGEDLALAMCGRRLPAGRLEGEPL</sequence>
<dbReference type="InterPro" id="IPR034660">
    <property type="entry name" value="DinB/YfiT-like"/>
</dbReference>
<dbReference type="GO" id="GO:0046872">
    <property type="term" value="F:metal ion binding"/>
    <property type="evidence" value="ECO:0007669"/>
    <property type="project" value="InterPro"/>
</dbReference>
<name>A0A239B5N7_9ACTN</name>
<protein>
    <submittedName>
        <fullName evidence="2">TIGR03083 family protein</fullName>
    </submittedName>
</protein>
<keyword evidence="3" id="KW-1185">Reference proteome</keyword>
<proteinExistence type="predicted"/>
<dbReference type="InterPro" id="IPR024344">
    <property type="entry name" value="MDMPI_metal-binding"/>
</dbReference>
<dbReference type="SUPFAM" id="SSF109854">
    <property type="entry name" value="DinB/YfiT-like putative metalloenzymes"/>
    <property type="match status" value="1"/>
</dbReference>
<dbReference type="Gene3D" id="1.20.120.450">
    <property type="entry name" value="dinb family like domain"/>
    <property type="match status" value="1"/>
</dbReference>
<feature type="domain" description="Mycothiol-dependent maleylpyruvate isomerase metal-binding" evidence="1">
    <location>
        <begin position="12"/>
        <end position="90"/>
    </location>
</feature>
<dbReference type="OrthoDB" id="5178565at2"/>
<organism evidence="2 3">
    <name type="scientific">Actinacidiphila glaucinigra</name>
    <dbReference type="NCBI Taxonomy" id="235986"/>
    <lineage>
        <taxon>Bacteria</taxon>
        <taxon>Bacillati</taxon>
        <taxon>Actinomycetota</taxon>
        <taxon>Actinomycetes</taxon>
        <taxon>Kitasatosporales</taxon>
        <taxon>Streptomycetaceae</taxon>
        <taxon>Actinacidiphila</taxon>
    </lineage>
</organism>